<feature type="coiled-coil region" evidence="1">
    <location>
        <begin position="9"/>
        <end position="75"/>
    </location>
</feature>
<accession>A0A943SSG1</accession>
<dbReference type="GO" id="GO:0042262">
    <property type="term" value="P:DNA protection"/>
    <property type="evidence" value="ECO:0007669"/>
    <property type="project" value="InterPro"/>
</dbReference>
<dbReference type="GO" id="GO:0003690">
    <property type="term" value="F:double-stranded DNA binding"/>
    <property type="evidence" value="ECO:0007669"/>
    <property type="project" value="InterPro"/>
</dbReference>
<evidence type="ECO:0000313" key="2">
    <source>
        <dbReference type="EMBL" id="MBS6535835.1"/>
    </source>
</evidence>
<sequence length="185" mass="21989">MVNNNLLNIEDIEIEEEEQTEEKEAWKIEDLGGADWCFRKIKEAEDNFNEQVKYAKAEIEKYQEYINKLERQKENKTGFFKYKLQEYLMARQEEDPNFKLKTMVGSANFKNKTTWDYGNEDKLIEFLENHDLIDFVRVQESKAINKSELKRNMLVLEDGIVTDVNGQIIEGVIVNKEKEFFVKIN</sequence>
<evidence type="ECO:0000313" key="3">
    <source>
        <dbReference type="Proteomes" id="UP000748991"/>
    </source>
</evidence>
<dbReference type="Pfam" id="PF07352">
    <property type="entry name" value="Phage_Mu_Gam"/>
    <property type="match status" value="1"/>
</dbReference>
<gene>
    <name evidence="2" type="ORF">KH327_08395</name>
</gene>
<protein>
    <submittedName>
        <fullName evidence="2">Host-nuclease inhibitor Gam family protein</fullName>
    </submittedName>
</protein>
<dbReference type="InterPro" id="IPR009951">
    <property type="entry name" value="Host-nuc_inhib_Gam"/>
</dbReference>
<keyword evidence="1" id="KW-0175">Coiled coil</keyword>
<name>A0A943SSG1_9FIRM</name>
<dbReference type="RefSeq" id="WP_278638586.1">
    <property type="nucleotide sequence ID" value="NZ_JAGZZP010000023.1"/>
</dbReference>
<proteinExistence type="predicted"/>
<dbReference type="Proteomes" id="UP000748991">
    <property type="component" value="Unassembled WGS sequence"/>
</dbReference>
<comment type="caution">
    <text evidence="2">The sequence shown here is derived from an EMBL/GenBank/DDBJ whole genome shotgun (WGS) entry which is preliminary data.</text>
</comment>
<evidence type="ECO:0000256" key="1">
    <source>
        <dbReference type="SAM" id="Coils"/>
    </source>
</evidence>
<dbReference type="AlphaFoldDB" id="A0A943SSG1"/>
<dbReference type="EMBL" id="JAGZZP010000023">
    <property type="protein sequence ID" value="MBS6535835.1"/>
    <property type="molecule type" value="Genomic_DNA"/>
</dbReference>
<dbReference type="SUPFAM" id="SSF161266">
    <property type="entry name" value="Gam-like"/>
    <property type="match status" value="1"/>
</dbReference>
<reference evidence="2" key="1">
    <citation type="submission" date="2021-02" db="EMBL/GenBank/DDBJ databases">
        <title>Infant gut strain persistence is associated with maternal origin, phylogeny, and functional potential including surface adhesion and iron acquisition.</title>
        <authorList>
            <person name="Lou Y.C."/>
        </authorList>
    </citation>
    <scope>NUCLEOTIDE SEQUENCE</scope>
    <source>
        <strain evidence="2">L3_060_052G1_dasL3_060_052G1_concoct_1</strain>
    </source>
</reference>
<organism evidence="2 3">
    <name type="scientific">Peptoniphilus harei</name>
    <dbReference type="NCBI Taxonomy" id="54005"/>
    <lineage>
        <taxon>Bacteria</taxon>
        <taxon>Bacillati</taxon>
        <taxon>Bacillota</taxon>
        <taxon>Tissierellia</taxon>
        <taxon>Tissierellales</taxon>
        <taxon>Peptoniphilaceae</taxon>
        <taxon>Peptoniphilus</taxon>
    </lineage>
</organism>